<keyword evidence="1" id="KW-0677">Repeat</keyword>
<dbReference type="InterPro" id="IPR013783">
    <property type="entry name" value="Ig-like_fold"/>
</dbReference>
<dbReference type="AlphaFoldDB" id="A0A2G8L574"/>
<dbReference type="PANTHER" id="PTHR46708:SF2">
    <property type="entry name" value="FIBRONECTIN TYPE-III DOMAIN-CONTAINING PROTEIN"/>
    <property type="match status" value="1"/>
</dbReference>
<dbReference type="SUPFAM" id="SSF49265">
    <property type="entry name" value="Fibronectin type III"/>
    <property type="match status" value="1"/>
</dbReference>
<evidence type="ECO:0000256" key="2">
    <source>
        <dbReference type="SAM" id="Phobius"/>
    </source>
</evidence>
<dbReference type="EMBL" id="MRZV01000219">
    <property type="protein sequence ID" value="PIK55345.1"/>
    <property type="molecule type" value="Genomic_DNA"/>
</dbReference>
<dbReference type="OrthoDB" id="6102994at2759"/>
<evidence type="ECO:0000313" key="4">
    <source>
        <dbReference type="EMBL" id="PIK55345.1"/>
    </source>
</evidence>
<name>A0A2G8L574_STIJA</name>
<reference evidence="4 5" key="1">
    <citation type="journal article" date="2017" name="PLoS Biol.">
        <title>The sea cucumber genome provides insights into morphological evolution and visceral regeneration.</title>
        <authorList>
            <person name="Zhang X."/>
            <person name="Sun L."/>
            <person name="Yuan J."/>
            <person name="Sun Y."/>
            <person name="Gao Y."/>
            <person name="Zhang L."/>
            <person name="Li S."/>
            <person name="Dai H."/>
            <person name="Hamel J.F."/>
            <person name="Liu C."/>
            <person name="Yu Y."/>
            <person name="Liu S."/>
            <person name="Lin W."/>
            <person name="Guo K."/>
            <person name="Jin S."/>
            <person name="Xu P."/>
            <person name="Storey K.B."/>
            <person name="Huan P."/>
            <person name="Zhang T."/>
            <person name="Zhou Y."/>
            <person name="Zhang J."/>
            <person name="Lin C."/>
            <person name="Li X."/>
            <person name="Xing L."/>
            <person name="Huo D."/>
            <person name="Sun M."/>
            <person name="Wang L."/>
            <person name="Mercier A."/>
            <person name="Li F."/>
            <person name="Yang H."/>
            <person name="Xiang J."/>
        </authorList>
    </citation>
    <scope>NUCLEOTIDE SEQUENCE [LARGE SCALE GENOMIC DNA]</scope>
    <source>
        <strain evidence="4">Shaxun</strain>
        <tissue evidence="4">Muscle</tissue>
    </source>
</reference>
<evidence type="ECO:0000256" key="1">
    <source>
        <dbReference type="ARBA" id="ARBA00022737"/>
    </source>
</evidence>
<dbReference type="InterPro" id="IPR036116">
    <property type="entry name" value="FN3_sf"/>
</dbReference>
<dbReference type="PROSITE" id="PS50853">
    <property type="entry name" value="FN3"/>
    <property type="match status" value="2"/>
</dbReference>
<keyword evidence="2" id="KW-1133">Transmembrane helix</keyword>
<evidence type="ECO:0000259" key="3">
    <source>
        <dbReference type="PROSITE" id="PS50853"/>
    </source>
</evidence>
<dbReference type="PANTHER" id="PTHR46708">
    <property type="entry name" value="TENASCIN"/>
    <property type="match status" value="1"/>
</dbReference>
<gene>
    <name evidence="4" type="ORF">BSL78_07769</name>
</gene>
<proteinExistence type="predicted"/>
<dbReference type="InterPro" id="IPR003961">
    <property type="entry name" value="FN3_dom"/>
</dbReference>
<dbReference type="CDD" id="cd00063">
    <property type="entry name" value="FN3"/>
    <property type="match status" value="2"/>
</dbReference>
<sequence length="525" mass="59239">MSIYFWIVTASVPENRIYVRSVTTTSIKLAWPETTDTRASSYLIYIWKVREREPMPYEHLYQVTDRRHAVATRTVQDLIPGEIYNIRIVVAGTSSGIFTQQRTLPSPPSSIQSDHVSLRPTSFVLKWQSGIGIFQRYHVIVRDASSLEVMLDRQLDQSHSMVMVTGLEPDTKYACAITTISGGRRGRQESDVVLVNVRTESLPPLQVEALRVTSSSLSVIFNFPPEESDVTAVDDVFETSQAVFLYESNVEAYADTAFPKNDGNTRFTFESLQPMINYTVKFTKIDLSPRPPQMEKLITTDLNECNLDNLITLETYIITLSSIYGNHRSSSISIQVVPGLDNSSTNTIDGTCTGAVTLYVLFLLTTLILTAYVFALFCWNLPACVLPPDMRKTINTENHYEDPVEQIIETKDTLPSFGSSFKEQLNGIVSRGANPLRFLSMRLNVYNTNSDKDDKDDKGYAKPVIISAKARTQSERVPRLKRSSSTSALYLNVRRNLKDSLLIEEDFENDSIESMRSNTESIIWC</sequence>
<dbReference type="Proteomes" id="UP000230750">
    <property type="component" value="Unassembled WGS sequence"/>
</dbReference>
<organism evidence="4 5">
    <name type="scientific">Stichopus japonicus</name>
    <name type="common">Sea cucumber</name>
    <dbReference type="NCBI Taxonomy" id="307972"/>
    <lineage>
        <taxon>Eukaryota</taxon>
        <taxon>Metazoa</taxon>
        <taxon>Echinodermata</taxon>
        <taxon>Eleutherozoa</taxon>
        <taxon>Echinozoa</taxon>
        <taxon>Holothuroidea</taxon>
        <taxon>Aspidochirotacea</taxon>
        <taxon>Aspidochirotida</taxon>
        <taxon>Stichopodidae</taxon>
        <taxon>Apostichopus</taxon>
    </lineage>
</organism>
<keyword evidence="5" id="KW-1185">Reference proteome</keyword>
<dbReference type="Pfam" id="PF00041">
    <property type="entry name" value="fn3"/>
    <property type="match status" value="2"/>
</dbReference>
<dbReference type="InterPro" id="IPR050991">
    <property type="entry name" value="ECM_Regulatory_Proteins"/>
</dbReference>
<evidence type="ECO:0000313" key="5">
    <source>
        <dbReference type="Proteomes" id="UP000230750"/>
    </source>
</evidence>
<keyword evidence="2" id="KW-0472">Membrane</keyword>
<keyword evidence="2" id="KW-0812">Transmembrane</keyword>
<dbReference type="SMART" id="SM00060">
    <property type="entry name" value="FN3"/>
    <property type="match status" value="3"/>
</dbReference>
<comment type="caution">
    <text evidence="4">The sequence shown here is derived from an EMBL/GenBank/DDBJ whole genome shotgun (WGS) entry which is preliminary data.</text>
</comment>
<feature type="domain" description="Fibronectin type-III" evidence="3">
    <location>
        <begin position="107"/>
        <end position="202"/>
    </location>
</feature>
<dbReference type="Gene3D" id="2.60.40.10">
    <property type="entry name" value="Immunoglobulins"/>
    <property type="match status" value="2"/>
</dbReference>
<feature type="domain" description="Fibronectin type-III" evidence="3">
    <location>
        <begin position="12"/>
        <end position="106"/>
    </location>
</feature>
<accession>A0A2G8L574</accession>
<protein>
    <recommendedName>
        <fullName evidence="3">Fibronectin type-III domain-containing protein</fullName>
    </recommendedName>
</protein>
<feature type="transmembrane region" description="Helical" evidence="2">
    <location>
        <begin position="358"/>
        <end position="382"/>
    </location>
</feature>